<protein>
    <submittedName>
        <fullName evidence="9">G-protein coupled receptor 157</fullName>
    </submittedName>
</protein>
<feature type="domain" description="G-protein coupled receptors family 1 profile" evidence="7">
    <location>
        <begin position="30"/>
        <end position="142"/>
    </location>
</feature>
<dbReference type="GO" id="GO:0007166">
    <property type="term" value="P:cell surface receptor signaling pathway"/>
    <property type="evidence" value="ECO:0007669"/>
    <property type="project" value="InterPro"/>
</dbReference>
<sequence>MNHTGFTANGAVDYAYFGIILTFSISSLLGSSLIITVYVAYIELRTTSRRLLTYLSVSDLISAVAYLMGVVWVLTLGHENALNQEPPTETFMVLFCEFPALMGMFGAMSSCLWTTAIAIYLYMCIVKNDVFRAEMLMWPFHFVCWTVPAVICVAALSSDVLGYDLTLAHYQTRASLCWIKEGPSQLVWQLVSGPGWEIVVFVIIGILYGNTRAYIAKELRSESQVYVSDETMTAIHSANQKLLFVPIVLILLRVWGMVRFLVTDLAADKQEVENNPIMIIIMLLQGAGDSAQGLANCILFCFCTAKVRTQLWRSLQACREHCLLSCRRRRNTMSCQAETTYRFHQQKSKSESTPIVTCDILSASYDT</sequence>
<dbReference type="STRING" id="7574.A0A1S3JQ97"/>
<dbReference type="PANTHER" id="PTHR23112">
    <property type="entry name" value="G PROTEIN-COUPLED RECEPTOR 157-RELATED"/>
    <property type="match status" value="1"/>
</dbReference>
<feature type="transmembrane region" description="Helical" evidence="5">
    <location>
        <begin position="135"/>
        <end position="156"/>
    </location>
</feature>
<feature type="transmembrane region" description="Helical" evidence="5">
    <location>
        <begin position="186"/>
        <end position="208"/>
    </location>
</feature>
<keyword evidence="3 5" id="KW-1133">Transmembrane helix</keyword>
<evidence type="ECO:0000256" key="3">
    <source>
        <dbReference type="ARBA" id="ARBA00022989"/>
    </source>
</evidence>
<evidence type="ECO:0000256" key="4">
    <source>
        <dbReference type="ARBA" id="ARBA00023136"/>
    </source>
</evidence>
<dbReference type="KEGG" id="lak:106174908"/>
<organism evidence="8 9">
    <name type="scientific">Lingula anatina</name>
    <name type="common">Brachiopod</name>
    <name type="synonym">Lingula unguis</name>
    <dbReference type="NCBI Taxonomy" id="7574"/>
    <lineage>
        <taxon>Eukaryota</taxon>
        <taxon>Metazoa</taxon>
        <taxon>Spiralia</taxon>
        <taxon>Lophotrochozoa</taxon>
        <taxon>Brachiopoda</taxon>
        <taxon>Linguliformea</taxon>
        <taxon>Lingulata</taxon>
        <taxon>Lingulida</taxon>
        <taxon>Linguloidea</taxon>
        <taxon>Lingulidae</taxon>
        <taxon>Lingula</taxon>
    </lineage>
</organism>
<dbReference type="InterPro" id="IPR017981">
    <property type="entry name" value="GPCR_2-like_7TM"/>
</dbReference>
<dbReference type="GO" id="GO:0004930">
    <property type="term" value="F:G protein-coupled receptor activity"/>
    <property type="evidence" value="ECO:0007669"/>
    <property type="project" value="TreeGrafter"/>
</dbReference>
<dbReference type="RefSeq" id="XP_013412134.1">
    <property type="nucleotide sequence ID" value="XM_013556680.1"/>
</dbReference>
<evidence type="ECO:0000259" key="6">
    <source>
        <dbReference type="PROSITE" id="PS50261"/>
    </source>
</evidence>
<feature type="transmembrane region" description="Helical" evidence="5">
    <location>
        <begin position="242"/>
        <end position="262"/>
    </location>
</feature>
<dbReference type="PROSITE" id="PS50262">
    <property type="entry name" value="G_PROTEIN_RECEP_F1_2"/>
    <property type="match status" value="1"/>
</dbReference>
<gene>
    <name evidence="9" type="primary">LOC106174908</name>
</gene>
<reference evidence="9" key="1">
    <citation type="submission" date="2025-08" db="UniProtKB">
        <authorList>
            <consortium name="RefSeq"/>
        </authorList>
    </citation>
    <scope>IDENTIFICATION</scope>
    <source>
        <tissue evidence="9">Gonads</tissue>
    </source>
</reference>
<evidence type="ECO:0000313" key="8">
    <source>
        <dbReference type="Proteomes" id="UP000085678"/>
    </source>
</evidence>
<accession>A0A1S3JQ97</accession>
<dbReference type="OrthoDB" id="100006at2759"/>
<feature type="transmembrane region" description="Helical" evidence="5">
    <location>
        <begin position="98"/>
        <end position="123"/>
    </location>
</feature>
<evidence type="ECO:0000313" key="9">
    <source>
        <dbReference type="RefSeq" id="XP_013412134.1"/>
    </source>
</evidence>
<keyword evidence="2 5" id="KW-0812">Transmembrane</keyword>
<evidence type="ECO:0000256" key="5">
    <source>
        <dbReference type="SAM" id="Phobius"/>
    </source>
</evidence>
<dbReference type="InterPro" id="IPR022343">
    <property type="entry name" value="GCR1-cAMP_receptor"/>
</dbReference>
<feature type="domain" description="G-protein coupled receptors family 2 profile 2" evidence="6">
    <location>
        <begin position="16"/>
        <end position="304"/>
    </location>
</feature>
<dbReference type="GO" id="GO:0005886">
    <property type="term" value="C:plasma membrane"/>
    <property type="evidence" value="ECO:0007669"/>
    <property type="project" value="TreeGrafter"/>
</dbReference>
<dbReference type="InterPro" id="IPR017452">
    <property type="entry name" value="GPCR_Rhodpsn_7TM"/>
</dbReference>
<keyword evidence="9" id="KW-0675">Receptor</keyword>
<dbReference type="SUPFAM" id="SSF81321">
    <property type="entry name" value="Family A G protein-coupled receptor-like"/>
    <property type="match status" value="1"/>
</dbReference>
<feature type="transmembrane region" description="Helical" evidence="5">
    <location>
        <begin position="277"/>
        <end position="303"/>
    </location>
</feature>
<dbReference type="InParanoid" id="A0A1S3JQ97"/>
<dbReference type="PRINTS" id="PR02001">
    <property type="entry name" value="GCR1CAMPR"/>
</dbReference>
<feature type="transmembrane region" description="Helical" evidence="5">
    <location>
        <begin position="14"/>
        <end position="39"/>
    </location>
</feature>
<dbReference type="GO" id="GO:0007189">
    <property type="term" value="P:adenylate cyclase-activating G protein-coupled receptor signaling pathway"/>
    <property type="evidence" value="ECO:0007669"/>
    <property type="project" value="TreeGrafter"/>
</dbReference>
<evidence type="ECO:0000256" key="1">
    <source>
        <dbReference type="ARBA" id="ARBA00004141"/>
    </source>
</evidence>
<keyword evidence="8" id="KW-1185">Reference proteome</keyword>
<evidence type="ECO:0000259" key="7">
    <source>
        <dbReference type="PROSITE" id="PS50262"/>
    </source>
</evidence>
<dbReference type="Pfam" id="PF05462">
    <property type="entry name" value="Dicty_CAR"/>
    <property type="match status" value="1"/>
</dbReference>
<name>A0A1S3JQ97_LINAN</name>
<dbReference type="GeneID" id="106174908"/>
<proteinExistence type="predicted"/>
<feature type="transmembrane region" description="Helical" evidence="5">
    <location>
        <begin position="51"/>
        <end position="78"/>
    </location>
</feature>
<dbReference type="PANTHER" id="PTHR23112:SF47">
    <property type="entry name" value="G-PROTEIN COUPLED RECEPTOR 157"/>
    <property type="match status" value="1"/>
</dbReference>
<dbReference type="OMA" id="VYINERN"/>
<evidence type="ECO:0000256" key="2">
    <source>
        <dbReference type="ARBA" id="ARBA00022692"/>
    </source>
</evidence>
<dbReference type="PROSITE" id="PS50261">
    <property type="entry name" value="G_PROTEIN_RECEP_F2_4"/>
    <property type="match status" value="1"/>
</dbReference>
<dbReference type="AlphaFoldDB" id="A0A1S3JQ97"/>
<comment type="subcellular location">
    <subcellularLocation>
        <location evidence="1">Membrane</location>
        <topology evidence="1">Multi-pass membrane protein</topology>
    </subcellularLocation>
</comment>
<dbReference type="Gene3D" id="1.20.1070.10">
    <property type="entry name" value="Rhodopsin 7-helix transmembrane proteins"/>
    <property type="match status" value="1"/>
</dbReference>
<keyword evidence="4 5" id="KW-0472">Membrane</keyword>
<dbReference type="Proteomes" id="UP000085678">
    <property type="component" value="Unplaced"/>
</dbReference>